<gene>
    <name evidence="2" type="ORF">DK846_10645</name>
</gene>
<dbReference type="PROSITE" id="PS50983">
    <property type="entry name" value="FE_B12_PBP"/>
    <property type="match status" value="1"/>
</dbReference>
<dbReference type="GeneID" id="97547059"/>
<accession>A0A2V2N536</accession>
<proteinExistence type="predicted"/>
<dbReference type="InterPro" id="IPR002491">
    <property type="entry name" value="ABC_transptr_periplasmic_BD"/>
</dbReference>
<reference evidence="2 3" key="1">
    <citation type="submission" date="2018-05" db="EMBL/GenBank/DDBJ databases">
        <title>Draft genome of Methanospirillum lacunae Ki8-1.</title>
        <authorList>
            <person name="Dueholm M.S."/>
            <person name="Nielsen P.H."/>
            <person name="Bakmann L.F."/>
            <person name="Otzen D.E."/>
        </authorList>
    </citation>
    <scope>NUCLEOTIDE SEQUENCE [LARGE SCALE GENOMIC DNA]</scope>
    <source>
        <strain evidence="2 3">Ki8-1</strain>
    </source>
</reference>
<dbReference type="InterPro" id="IPR050902">
    <property type="entry name" value="ABC_Transporter_SBP"/>
</dbReference>
<comment type="caution">
    <text evidence="2">The sequence shown here is derived from an EMBL/GenBank/DDBJ whole genome shotgun (WGS) entry which is preliminary data.</text>
</comment>
<dbReference type="Proteomes" id="UP000245657">
    <property type="component" value="Unassembled WGS sequence"/>
</dbReference>
<dbReference type="Pfam" id="PF01497">
    <property type="entry name" value="Peripla_BP_2"/>
    <property type="match status" value="1"/>
</dbReference>
<evidence type="ECO:0000313" key="3">
    <source>
        <dbReference type="Proteomes" id="UP000245657"/>
    </source>
</evidence>
<feature type="domain" description="Fe/B12 periplasmic-binding" evidence="1">
    <location>
        <begin position="25"/>
        <end position="302"/>
    </location>
</feature>
<dbReference type="AlphaFoldDB" id="A0A2V2N536"/>
<dbReference type="Gene3D" id="3.40.50.1980">
    <property type="entry name" value="Nitrogenase molybdenum iron protein domain"/>
    <property type="match status" value="2"/>
</dbReference>
<evidence type="ECO:0000259" key="1">
    <source>
        <dbReference type="PROSITE" id="PS50983"/>
    </source>
</evidence>
<organism evidence="2 3">
    <name type="scientific">Methanospirillum lacunae</name>
    <dbReference type="NCBI Taxonomy" id="668570"/>
    <lineage>
        <taxon>Archaea</taxon>
        <taxon>Methanobacteriati</taxon>
        <taxon>Methanobacteriota</taxon>
        <taxon>Stenosarchaea group</taxon>
        <taxon>Methanomicrobia</taxon>
        <taxon>Methanomicrobiales</taxon>
        <taxon>Methanospirillaceae</taxon>
        <taxon>Methanospirillum</taxon>
    </lineage>
</organism>
<sequence>MVISGFGTTFALADNTKTVTDMTGRVVTVPSEISTVLCNWLPAMMVVYMVAPDKLGAWNSMPGAGYFPDKYANLPVIGRVSDETLQSMKPDVVIIGSAIGIGGEVKRSTIDDEQKKLDPIPVVAISETSNILNESMFVQPVQYVGKFLGEEKQAEDMVAFYKKVVSQVKEGAAKIPEDKKVKVYYAEGAKGVQTDPKGSNHAALIDIAGGINVADFAIPTGQGMTEVSMEQIISWNPDVILASDPQFYASVKSDPTWQGINAVKNGRVYFIPSTAYSWFDRPTGMNQIIGIPWTAKTLYPEYFKDMDLESLVKEYHKIFYHISLDDDQIKKILNP</sequence>
<dbReference type="PANTHER" id="PTHR30535">
    <property type="entry name" value="VITAMIN B12-BINDING PROTEIN"/>
    <property type="match status" value="1"/>
</dbReference>
<keyword evidence="3" id="KW-1185">Reference proteome</keyword>
<dbReference type="RefSeq" id="WP_109968935.1">
    <property type="nucleotide sequence ID" value="NZ_CP176093.1"/>
</dbReference>
<evidence type="ECO:0000313" key="2">
    <source>
        <dbReference type="EMBL" id="PWR71317.1"/>
    </source>
</evidence>
<name>A0A2V2N536_9EURY</name>
<dbReference type="PANTHER" id="PTHR30535:SF34">
    <property type="entry name" value="MOLYBDATE-BINDING PROTEIN MOLA"/>
    <property type="match status" value="1"/>
</dbReference>
<protein>
    <submittedName>
        <fullName evidence="2">Iron ABC transporter substrate-binding protein</fullName>
    </submittedName>
</protein>
<dbReference type="EMBL" id="QGMY01000008">
    <property type="protein sequence ID" value="PWR71317.1"/>
    <property type="molecule type" value="Genomic_DNA"/>
</dbReference>
<dbReference type="Gene3D" id="1.20.58.2180">
    <property type="match status" value="1"/>
</dbReference>
<dbReference type="SUPFAM" id="SSF53807">
    <property type="entry name" value="Helical backbone' metal receptor"/>
    <property type="match status" value="1"/>
</dbReference>